<feature type="transmembrane region" description="Helical" evidence="1">
    <location>
        <begin position="7"/>
        <end position="30"/>
    </location>
</feature>
<name>A0A2M7XG69_9BACT</name>
<evidence type="ECO:0008006" key="4">
    <source>
        <dbReference type="Google" id="ProtNLM"/>
    </source>
</evidence>
<keyword evidence="1" id="KW-0472">Membrane</keyword>
<dbReference type="InterPro" id="IPR013783">
    <property type="entry name" value="Ig-like_fold"/>
</dbReference>
<organism evidence="2 3">
    <name type="scientific">Candidatus Uhrbacteria bacterium CG_4_9_14_3_um_filter_41_35</name>
    <dbReference type="NCBI Taxonomy" id="1975034"/>
    <lineage>
        <taxon>Bacteria</taxon>
        <taxon>Candidatus Uhriibacteriota</taxon>
    </lineage>
</organism>
<dbReference type="AlphaFoldDB" id="A0A2M7XG69"/>
<dbReference type="Proteomes" id="UP000231263">
    <property type="component" value="Unassembled WGS sequence"/>
</dbReference>
<accession>A0A2M7XG69</accession>
<evidence type="ECO:0000313" key="2">
    <source>
        <dbReference type="EMBL" id="PJA46867.1"/>
    </source>
</evidence>
<comment type="caution">
    <text evidence="2">The sequence shown here is derived from an EMBL/GenBank/DDBJ whole genome shotgun (WGS) entry which is preliminary data.</text>
</comment>
<feature type="transmembrane region" description="Helical" evidence="1">
    <location>
        <begin position="375"/>
        <end position="394"/>
    </location>
</feature>
<evidence type="ECO:0000313" key="3">
    <source>
        <dbReference type="Proteomes" id="UP000231263"/>
    </source>
</evidence>
<reference evidence="3" key="1">
    <citation type="submission" date="2017-09" db="EMBL/GenBank/DDBJ databases">
        <title>Depth-based differentiation of microbial function through sediment-hosted aquifers and enrichment of novel symbionts in the deep terrestrial subsurface.</title>
        <authorList>
            <person name="Probst A.J."/>
            <person name="Ladd B."/>
            <person name="Jarett J.K."/>
            <person name="Geller-Mcgrath D.E."/>
            <person name="Sieber C.M.K."/>
            <person name="Emerson J.B."/>
            <person name="Anantharaman K."/>
            <person name="Thomas B.C."/>
            <person name="Malmstrom R."/>
            <person name="Stieglmeier M."/>
            <person name="Klingl A."/>
            <person name="Woyke T."/>
            <person name="Ryan C.M."/>
            <person name="Banfield J.F."/>
        </authorList>
    </citation>
    <scope>NUCLEOTIDE SEQUENCE [LARGE SCALE GENOMIC DNA]</scope>
</reference>
<protein>
    <recommendedName>
        <fullName evidence="4">CARDB domain-containing protein</fullName>
    </recommendedName>
</protein>
<keyword evidence="1" id="KW-0812">Transmembrane</keyword>
<gene>
    <name evidence="2" type="ORF">CO173_01435</name>
</gene>
<dbReference type="EMBL" id="PFWT01000007">
    <property type="protein sequence ID" value="PJA46867.1"/>
    <property type="molecule type" value="Genomic_DNA"/>
</dbReference>
<dbReference type="Gene3D" id="2.60.40.10">
    <property type="entry name" value="Immunoglobulins"/>
    <property type="match status" value="1"/>
</dbReference>
<proteinExistence type="predicted"/>
<evidence type="ECO:0000256" key="1">
    <source>
        <dbReference type="SAM" id="Phobius"/>
    </source>
</evidence>
<keyword evidence="1" id="KW-1133">Transmembrane helix</keyword>
<sequence length="494" mass="53990">MRNKGGIFFYVIILLSSLIVCAPSFAFAGIGVSPAEIISHDILNDVPHNDQVILTRSGDVSKASAVKVEFRGDAKSFIKGAEQISFEAGESQLVYKFQIIASSLTNGDYSAEIDFIGIQPANQNNAHLGAVNVLGGVTLQIHFTVSNTEKLDYEVIKMTPIQTEEGLPLFINYTIKNNGNLNWKPDFITASLFNNRGRLIEEKIVSGSDLEFTEPGETHTHIIDLFSTLNRGEYTLVVDFQYKDKTDTTTSNFEIYGTGVLKQSGVLSSVIFDKTSYTSGELVQFNAIFTNNGETSYFANMVTEVYDGESIVDILKTEPIKVSIGETVTFNQILPMTDQGEFRILSYVEYGNRTSETKTSDLAIASPIIEKTINYLLIILSALLLMFIGLFVAVHKKAVYTKPPKINTPIRITSPQITGTSIEKDGALIEVIVNGVSLGLTMVGHGIWAINVPANTLSIGAQVIASVRVDANHDGVVNLKDKQSDYSNIVIVTV</sequence>